<evidence type="ECO:0000313" key="1">
    <source>
        <dbReference type="EMBL" id="MPC10666.1"/>
    </source>
</evidence>
<accession>A0A5B7CQR1</accession>
<dbReference type="EMBL" id="VSRR010000126">
    <property type="protein sequence ID" value="MPC10666.1"/>
    <property type="molecule type" value="Genomic_DNA"/>
</dbReference>
<protein>
    <submittedName>
        <fullName evidence="1">Uncharacterized protein</fullName>
    </submittedName>
</protein>
<organism evidence="1 2">
    <name type="scientific">Portunus trituberculatus</name>
    <name type="common">Swimming crab</name>
    <name type="synonym">Neptunus trituberculatus</name>
    <dbReference type="NCBI Taxonomy" id="210409"/>
    <lineage>
        <taxon>Eukaryota</taxon>
        <taxon>Metazoa</taxon>
        <taxon>Ecdysozoa</taxon>
        <taxon>Arthropoda</taxon>
        <taxon>Crustacea</taxon>
        <taxon>Multicrustacea</taxon>
        <taxon>Malacostraca</taxon>
        <taxon>Eumalacostraca</taxon>
        <taxon>Eucarida</taxon>
        <taxon>Decapoda</taxon>
        <taxon>Pleocyemata</taxon>
        <taxon>Brachyura</taxon>
        <taxon>Eubrachyura</taxon>
        <taxon>Portunoidea</taxon>
        <taxon>Portunidae</taxon>
        <taxon>Portuninae</taxon>
        <taxon>Portunus</taxon>
    </lineage>
</organism>
<proteinExistence type="predicted"/>
<name>A0A5B7CQR1_PORTR</name>
<gene>
    <name evidence="1" type="ORF">E2C01_003305</name>
</gene>
<dbReference type="AlphaFoldDB" id="A0A5B7CQR1"/>
<dbReference type="Proteomes" id="UP000324222">
    <property type="component" value="Unassembled WGS sequence"/>
</dbReference>
<reference evidence="1 2" key="1">
    <citation type="submission" date="2019-05" db="EMBL/GenBank/DDBJ databases">
        <title>Another draft genome of Portunus trituberculatus and its Hox gene families provides insights of decapod evolution.</title>
        <authorList>
            <person name="Jeong J.-H."/>
            <person name="Song I."/>
            <person name="Kim S."/>
            <person name="Choi T."/>
            <person name="Kim D."/>
            <person name="Ryu S."/>
            <person name="Kim W."/>
        </authorList>
    </citation>
    <scope>NUCLEOTIDE SEQUENCE [LARGE SCALE GENOMIC DNA]</scope>
    <source>
        <tissue evidence="1">Muscle</tissue>
    </source>
</reference>
<keyword evidence="2" id="KW-1185">Reference proteome</keyword>
<sequence>MVLELPSKFYSSVCLNWFVINIMPHILLYPAAIETIPPRPAPRRWGGTGCRDAVQNSPVIAAEKTS</sequence>
<comment type="caution">
    <text evidence="1">The sequence shown here is derived from an EMBL/GenBank/DDBJ whole genome shotgun (WGS) entry which is preliminary data.</text>
</comment>
<evidence type="ECO:0000313" key="2">
    <source>
        <dbReference type="Proteomes" id="UP000324222"/>
    </source>
</evidence>